<keyword evidence="2" id="KW-0805">Transcription regulation</keyword>
<dbReference type="GO" id="GO:0009751">
    <property type="term" value="P:response to salicylic acid"/>
    <property type="evidence" value="ECO:0007669"/>
    <property type="project" value="UniProtKB-ARBA"/>
</dbReference>
<dbReference type="EMBL" id="JACMSC010000003">
    <property type="protein sequence ID" value="KAG6527236.1"/>
    <property type="molecule type" value="Genomic_DNA"/>
</dbReference>
<evidence type="ECO:0000256" key="1">
    <source>
        <dbReference type="ARBA" id="ARBA00004123"/>
    </source>
</evidence>
<evidence type="ECO:0000256" key="5">
    <source>
        <dbReference type="ARBA" id="ARBA00023242"/>
    </source>
</evidence>
<dbReference type="GO" id="GO:0010150">
    <property type="term" value="P:leaf senescence"/>
    <property type="evidence" value="ECO:0007669"/>
    <property type="project" value="UniProtKB-ARBA"/>
</dbReference>
<dbReference type="PROSITE" id="PS50811">
    <property type="entry name" value="WRKY"/>
    <property type="match status" value="1"/>
</dbReference>
<dbReference type="GO" id="GO:0042542">
    <property type="term" value="P:response to hydrogen peroxide"/>
    <property type="evidence" value="ECO:0007669"/>
    <property type="project" value="UniProtKB-ARBA"/>
</dbReference>
<dbReference type="InterPro" id="IPR036576">
    <property type="entry name" value="WRKY_dom_sf"/>
</dbReference>
<dbReference type="GO" id="GO:0005634">
    <property type="term" value="C:nucleus"/>
    <property type="evidence" value="ECO:0007669"/>
    <property type="project" value="UniProtKB-SubCell"/>
</dbReference>
<evidence type="ECO:0000313" key="10">
    <source>
        <dbReference type="Proteomes" id="UP000734854"/>
    </source>
</evidence>
<dbReference type="InterPro" id="IPR044810">
    <property type="entry name" value="WRKY_plant"/>
</dbReference>
<comment type="caution">
    <text evidence="9">The sequence shown here is derived from an EMBL/GenBank/DDBJ whole genome shotgun (WGS) entry which is preliminary data.</text>
</comment>
<dbReference type="SUPFAM" id="SSF118290">
    <property type="entry name" value="WRKY DNA-binding domain"/>
    <property type="match status" value="1"/>
</dbReference>
<dbReference type="PANTHER" id="PTHR32096:SF146">
    <property type="entry name" value="WRKY TRANSCRIPTION FACTOR 19-RELATED"/>
    <property type="match status" value="1"/>
</dbReference>
<dbReference type="PANTHER" id="PTHR32096">
    <property type="entry name" value="WRKY TRANSCRIPTION FACTOR 30-RELATED-RELATED"/>
    <property type="match status" value="1"/>
</dbReference>
<dbReference type="GO" id="GO:0003700">
    <property type="term" value="F:DNA-binding transcription factor activity"/>
    <property type="evidence" value="ECO:0007669"/>
    <property type="project" value="InterPro"/>
</dbReference>
<feature type="domain" description="WRKY" evidence="8">
    <location>
        <begin position="128"/>
        <end position="185"/>
    </location>
</feature>
<sequence length="360" mass="40233">METNVCAAALLAELSQAKELLKELELNLHCLDLCKALTPRIASSIHNSFLMAESFEANAGHDRPPCSSLALRPRTLTPRGRYVRTSHARSTVRMFMKVRIICRKSLRSWRRQVRVSSVARGVEGPGEDDGFTWRKYGQKEILGAKYPRAYFRCTHRASHGCPAKKQVQRSDDDPSVYDVTYHGNHTCLEQPREEEQGGAGGEIQHDQEQSAAALKLEGGEEFVGQIAPSFGPMEEQFFPASPYQFWGFHGAESSSLPIEFDGDGEVGPVNIWAGRDDPLDDLDDSVEIGYNMELLFKGKSTQRNFYSKAPQIVRSTSIGLSIIHAKFVLLNSWIGGISVHRKHLKWIDVDSRSLSASQQL</sequence>
<proteinExistence type="inferred from homology"/>
<dbReference type="Proteomes" id="UP000734854">
    <property type="component" value="Unassembled WGS sequence"/>
</dbReference>
<dbReference type="FunFam" id="2.20.25.80:FF:000009">
    <property type="entry name" value="WRKY transcription factor 53"/>
    <property type="match status" value="1"/>
</dbReference>
<evidence type="ECO:0000256" key="4">
    <source>
        <dbReference type="ARBA" id="ARBA00023163"/>
    </source>
</evidence>
<dbReference type="GO" id="GO:0000976">
    <property type="term" value="F:transcription cis-regulatory region binding"/>
    <property type="evidence" value="ECO:0007669"/>
    <property type="project" value="TreeGrafter"/>
</dbReference>
<evidence type="ECO:0000256" key="6">
    <source>
        <dbReference type="ARBA" id="ARBA00060850"/>
    </source>
</evidence>
<dbReference type="InterPro" id="IPR003657">
    <property type="entry name" value="WRKY_dom"/>
</dbReference>
<dbReference type="Pfam" id="PF03106">
    <property type="entry name" value="WRKY"/>
    <property type="match status" value="1"/>
</dbReference>
<name>A0A8J5LJB2_ZINOF</name>
<evidence type="ECO:0000256" key="7">
    <source>
        <dbReference type="SAM" id="MobiDB-lite"/>
    </source>
</evidence>
<evidence type="ECO:0000256" key="3">
    <source>
        <dbReference type="ARBA" id="ARBA00023125"/>
    </source>
</evidence>
<dbReference type="Gene3D" id="2.20.25.80">
    <property type="entry name" value="WRKY domain"/>
    <property type="match status" value="1"/>
</dbReference>
<evidence type="ECO:0000256" key="2">
    <source>
        <dbReference type="ARBA" id="ARBA00023015"/>
    </source>
</evidence>
<keyword evidence="3" id="KW-0238">DNA-binding</keyword>
<evidence type="ECO:0000259" key="8">
    <source>
        <dbReference type="PROSITE" id="PS50811"/>
    </source>
</evidence>
<protein>
    <recommendedName>
        <fullName evidence="8">WRKY domain-containing protein</fullName>
    </recommendedName>
</protein>
<gene>
    <name evidence="9" type="ORF">ZIOFF_009331</name>
</gene>
<keyword evidence="10" id="KW-1185">Reference proteome</keyword>
<comment type="similarity">
    <text evidence="6">Belongs to the WRKY group III family.</text>
</comment>
<dbReference type="SMART" id="SM00774">
    <property type="entry name" value="WRKY"/>
    <property type="match status" value="1"/>
</dbReference>
<dbReference type="AlphaFoldDB" id="A0A8J5LJB2"/>
<organism evidence="9 10">
    <name type="scientific">Zingiber officinale</name>
    <name type="common">Ginger</name>
    <name type="synonym">Amomum zingiber</name>
    <dbReference type="NCBI Taxonomy" id="94328"/>
    <lineage>
        <taxon>Eukaryota</taxon>
        <taxon>Viridiplantae</taxon>
        <taxon>Streptophyta</taxon>
        <taxon>Embryophyta</taxon>
        <taxon>Tracheophyta</taxon>
        <taxon>Spermatophyta</taxon>
        <taxon>Magnoliopsida</taxon>
        <taxon>Liliopsida</taxon>
        <taxon>Zingiberales</taxon>
        <taxon>Zingiberaceae</taxon>
        <taxon>Zingiber</taxon>
    </lineage>
</organism>
<feature type="region of interest" description="Disordered" evidence="7">
    <location>
        <begin position="185"/>
        <end position="210"/>
    </location>
</feature>
<accession>A0A8J5LJB2</accession>
<keyword evidence="5" id="KW-0539">Nucleus</keyword>
<keyword evidence="4" id="KW-0804">Transcription</keyword>
<reference evidence="9 10" key="1">
    <citation type="submission" date="2020-08" db="EMBL/GenBank/DDBJ databases">
        <title>Plant Genome Project.</title>
        <authorList>
            <person name="Zhang R.-G."/>
        </authorList>
    </citation>
    <scope>NUCLEOTIDE SEQUENCE [LARGE SCALE GENOMIC DNA]</scope>
    <source>
        <tissue evidence="9">Rhizome</tissue>
    </source>
</reference>
<comment type="subcellular location">
    <subcellularLocation>
        <location evidence="1">Nucleus</location>
    </subcellularLocation>
</comment>
<dbReference type="GO" id="GO:0010193">
    <property type="term" value="P:response to ozone"/>
    <property type="evidence" value="ECO:0007669"/>
    <property type="project" value="UniProtKB-ARBA"/>
</dbReference>
<evidence type="ECO:0000313" key="9">
    <source>
        <dbReference type="EMBL" id="KAG6527236.1"/>
    </source>
</evidence>